<dbReference type="InterPro" id="IPR051548">
    <property type="entry name" value="Grx-like_ET"/>
</dbReference>
<evidence type="ECO:0000313" key="2">
    <source>
        <dbReference type="EMBL" id="RBP48901.1"/>
    </source>
</evidence>
<sequence>MFYRVETSRSKGATARERRTLAGVIAMFALCASAILNAAPGPASISIEFWDDYEEESLMNINHQPWQAILDKYLDDEHPSGINRFDYAGVSEVDSQRLSDYLDYLQKMEPRQLSKPEQMAYWINLYNAKTVDLVVKAYLDGDDVSSIRQIRSGVFTPGPWERKGLEIATQELSLDDIEHGILRPHWRDHRIHFVLNCASLGCPNLLKTAFTGQNNEALLNGAEQAFMQHPRAARIDAGELVLSSLFDWYGTDFASSEDELWEYLRKHVNPQVSSAIGMLNEPVFEYDWSLNKPE</sequence>
<gene>
    <name evidence="2" type="ORF">DFR28_105240</name>
</gene>
<feature type="domain" description="DUF547" evidence="1">
    <location>
        <begin position="111"/>
        <end position="226"/>
    </location>
</feature>
<proteinExistence type="predicted"/>
<name>A0A395JGP1_9GAMM</name>
<reference evidence="2 3" key="1">
    <citation type="submission" date="2018-06" db="EMBL/GenBank/DDBJ databases">
        <title>Genomic Encyclopedia of Type Strains, Phase IV (KMG-IV): sequencing the most valuable type-strain genomes for metagenomic binning, comparative biology and taxonomic classification.</title>
        <authorList>
            <person name="Goeker M."/>
        </authorList>
    </citation>
    <scope>NUCLEOTIDE SEQUENCE [LARGE SCALE GENOMIC DNA]</scope>
    <source>
        <strain evidence="2 3">DSM 24032</strain>
    </source>
</reference>
<dbReference type="AlphaFoldDB" id="A0A395JGP1"/>
<dbReference type="InParanoid" id="A0A395JGP1"/>
<dbReference type="RefSeq" id="WP_113955490.1">
    <property type="nucleotide sequence ID" value="NZ_QNRT01000005.1"/>
</dbReference>
<dbReference type="Proteomes" id="UP000253083">
    <property type="component" value="Unassembled WGS sequence"/>
</dbReference>
<comment type="caution">
    <text evidence="2">The sequence shown here is derived from an EMBL/GenBank/DDBJ whole genome shotgun (WGS) entry which is preliminary data.</text>
</comment>
<dbReference type="EMBL" id="QNRT01000005">
    <property type="protein sequence ID" value="RBP48901.1"/>
    <property type="molecule type" value="Genomic_DNA"/>
</dbReference>
<dbReference type="PANTHER" id="PTHR34386">
    <property type="entry name" value="GLUTAREDOXIN"/>
    <property type="match status" value="1"/>
</dbReference>
<dbReference type="OrthoDB" id="526867at2"/>
<keyword evidence="3" id="KW-1185">Reference proteome</keyword>
<dbReference type="InterPro" id="IPR006869">
    <property type="entry name" value="DUF547"/>
</dbReference>
<dbReference type="GO" id="GO:0045454">
    <property type="term" value="P:cell redox homeostasis"/>
    <property type="evidence" value="ECO:0007669"/>
    <property type="project" value="TreeGrafter"/>
</dbReference>
<organism evidence="2 3">
    <name type="scientific">Arenicella xantha</name>
    <dbReference type="NCBI Taxonomy" id="644221"/>
    <lineage>
        <taxon>Bacteria</taxon>
        <taxon>Pseudomonadati</taxon>
        <taxon>Pseudomonadota</taxon>
        <taxon>Gammaproteobacteria</taxon>
        <taxon>Arenicellales</taxon>
        <taxon>Arenicellaceae</taxon>
        <taxon>Arenicella</taxon>
    </lineage>
</organism>
<dbReference type="GO" id="GO:0009055">
    <property type="term" value="F:electron transfer activity"/>
    <property type="evidence" value="ECO:0007669"/>
    <property type="project" value="TreeGrafter"/>
</dbReference>
<dbReference type="Pfam" id="PF04784">
    <property type="entry name" value="DUF547"/>
    <property type="match status" value="1"/>
</dbReference>
<protein>
    <submittedName>
        <fullName evidence="2">Uncharacterized protein DUF547</fullName>
    </submittedName>
</protein>
<evidence type="ECO:0000313" key="3">
    <source>
        <dbReference type="Proteomes" id="UP000253083"/>
    </source>
</evidence>
<evidence type="ECO:0000259" key="1">
    <source>
        <dbReference type="Pfam" id="PF04784"/>
    </source>
</evidence>
<accession>A0A395JGP1</accession>
<dbReference type="PANTHER" id="PTHR34386:SF1">
    <property type="entry name" value="GLUTAREDOXIN-LIKE PROTEIN NRDH"/>
    <property type="match status" value="1"/>
</dbReference>